<dbReference type="EMBL" id="BAABLO010000012">
    <property type="protein sequence ID" value="GAA4729182.1"/>
    <property type="molecule type" value="Genomic_DNA"/>
</dbReference>
<organism evidence="2 3">
    <name type="scientific">Pedococcus ginsenosidimutans</name>
    <dbReference type="NCBI Taxonomy" id="490570"/>
    <lineage>
        <taxon>Bacteria</taxon>
        <taxon>Bacillati</taxon>
        <taxon>Actinomycetota</taxon>
        <taxon>Actinomycetes</taxon>
        <taxon>Micrococcales</taxon>
        <taxon>Intrasporangiaceae</taxon>
        <taxon>Pedococcus</taxon>
    </lineage>
</organism>
<evidence type="ECO:0000256" key="1">
    <source>
        <dbReference type="SAM" id="MobiDB-lite"/>
    </source>
</evidence>
<feature type="region of interest" description="Disordered" evidence="1">
    <location>
        <begin position="65"/>
        <end position="86"/>
    </location>
</feature>
<keyword evidence="3" id="KW-1185">Reference proteome</keyword>
<sequence>MVSTSGSLGRAVVVALEVAGAPAVVDVGVAGVDGLAAELLGVPAGACDVEVAGAAAPPEQAAVSVTARPAAARGARARMGPESRSP</sequence>
<protein>
    <submittedName>
        <fullName evidence="2">Uncharacterized protein</fullName>
    </submittedName>
</protein>
<comment type="caution">
    <text evidence="2">The sequence shown here is derived from an EMBL/GenBank/DDBJ whole genome shotgun (WGS) entry which is preliminary data.</text>
</comment>
<proteinExistence type="predicted"/>
<gene>
    <name evidence="2" type="ORF">GCM10025782_30020</name>
</gene>
<reference evidence="3" key="1">
    <citation type="journal article" date="2019" name="Int. J. Syst. Evol. Microbiol.">
        <title>The Global Catalogue of Microorganisms (GCM) 10K type strain sequencing project: providing services to taxonomists for standard genome sequencing and annotation.</title>
        <authorList>
            <consortium name="The Broad Institute Genomics Platform"/>
            <consortium name="The Broad Institute Genome Sequencing Center for Infectious Disease"/>
            <person name="Wu L."/>
            <person name="Ma J."/>
        </authorList>
    </citation>
    <scope>NUCLEOTIDE SEQUENCE [LARGE SCALE GENOMIC DNA]</scope>
    <source>
        <strain evidence="3">JCM 18961</strain>
    </source>
</reference>
<accession>A0ABP8YL90</accession>
<evidence type="ECO:0000313" key="3">
    <source>
        <dbReference type="Proteomes" id="UP001500556"/>
    </source>
</evidence>
<name>A0ABP8YL90_9MICO</name>
<feature type="compositionally biased region" description="Low complexity" evidence="1">
    <location>
        <begin position="65"/>
        <end position="78"/>
    </location>
</feature>
<dbReference type="Proteomes" id="UP001500556">
    <property type="component" value="Unassembled WGS sequence"/>
</dbReference>
<evidence type="ECO:0000313" key="2">
    <source>
        <dbReference type="EMBL" id="GAA4729182.1"/>
    </source>
</evidence>